<keyword evidence="9" id="KW-0418">Kinase</keyword>
<dbReference type="FunFam" id="3.30.200.20:FF:000142">
    <property type="entry name" value="Cysteine-rich receptor-like protein kinase 10"/>
    <property type="match status" value="1"/>
</dbReference>
<dbReference type="FunFam" id="3.30.430.20:FF:000003">
    <property type="entry name" value="Cysteine-rich RLK (RECEPTOR-like protein kinase) 10"/>
    <property type="match status" value="1"/>
</dbReference>
<feature type="domain" description="Protein kinase" evidence="19">
    <location>
        <begin position="337"/>
        <end position="616"/>
    </location>
</feature>
<feature type="region of interest" description="Disordered" evidence="16">
    <location>
        <begin position="251"/>
        <end position="272"/>
    </location>
</feature>
<dbReference type="EMBL" id="CM031815">
    <property type="protein sequence ID" value="KAG6647254.1"/>
    <property type="molecule type" value="Genomic_DNA"/>
</dbReference>
<evidence type="ECO:0000256" key="13">
    <source>
        <dbReference type="ARBA" id="ARBA00023170"/>
    </source>
</evidence>
<evidence type="ECO:0000256" key="11">
    <source>
        <dbReference type="ARBA" id="ARBA00022989"/>
    </source>
</evidence>
<dbReference type="CDD" id="cd23509">
    <property type="entry name" value="Gnk2-like"/>
    <property type="match status" value="2"/>
</dbReference>
<sequence>MCCSRPLFFTCLILILHLFAPTLAQTLAQDIHECSDEGNYTSNSTYRANLHTILASMSSDTKISYGFYNFSVGESSDKVNAIALCRGDIGTDECRSCVNASSQDLLQYCPNQKEAIIWDPKCMVRYSNNSIFGVLKVRALYTFENYRNASDVDAYKRVLGPLLQRLTNLAAAGNSTRKFAVGSEAAQDFQRIYALLMCTPDLDEVQCKSCLEQTKSKVFEPCCYEKQGGRYMSPSCELRYESYTFYDPKAEAPPPSLLPPSSPPTEGKESKPSRTTIIIVVSTIGFALQIVCIFVFYFRPRKSGQKVKSTEAKHEISSVESFIRYDFGTIRVATENFSEVNKLGEGGFGAVYKGKLQNGLEIAVKRLSMGSRQGNIEFENEVLLLARLQHRNLVRIKGFCLEGNERLLIYEFVPNASLDHFLFDPIRQVQLNWEKRHQVIEGIARGLLYLHEDSRLRIIHRDLKASNILLDAYMNPKISDFGTARLLDRTEGNTVRIIGTYGYMPPEYAQCGAFSMKSDVFSFGVLILEIASGRKNNSFPEGLLSYAWENWRQGTPLNIVDPTLMVNSTIQILRCIHIGLLCVQENVNDRPTTASVVLMLGSESITLAVPKRPPFLMYMSSTGPDMLSRGSYQSRNNNVQALVNDASITEVYPR</sequence>
<keyword evidence="6 18" id="KW-0732">Signal</keyword>
<evidence type="ECO:0000256" key="8">
    <source>
        <dbReference type="ARBA" id="ARBA00022741"/>
    </source>
</evidence>
<keyword evidence="11 17" id="KW-1133">Transmembrane helix</keyword>
<feature type="chain" id="PRO_5035728177" description="Receptor-like protein kinase At4g00960" evidence="18">
    <location>
        <begin position="25"/>
        <end position="654"/>
    </location>
</feature>
<dbReference type="GO" id="GO:0005524">
    <property type="term" value="F:ATP binding"/>
    <property type="evidence" value="ECO:0007669"/>
    <property type="project" value="UniProtKB-UniRule"/>
</dbReference>
<dbReference type="Proteomes" id="UP000811609">
    <property type="component" value="Chromosome 7"/>
</dbReference>
<feature type="compositionally biased region" description="Pro residues" evidence="16">
    <location>
        <begin position="251"/>
        <end position="263"/>
    </location>
</feature>
<dbReference type="InterPro" id="IPR008271">
    <property type="entry name" value="Ser/Thr_kinase_AS"/>
</dbReference>
<evidence type="ECO:0000256" key="16">
    <source>
        <dbReference type="SAM" id="MobiDB-lite"/>
    </source>
</evidence>
<keyword evidence="5 17" id="KW-0812">Transmembrane</keyword>
<feature type="domain" description="Gnk2-homologous" evidence="20">
    <location>
        <begin position="137"/>
        <end position="245"/>
    </location>
</feature>
<comment type="caution">
    <text evidence="21">The sequence shown here is derived from an EMBL/GenBank/DDBJ whole genome shotgun (WGS) entry which is preliminary data.</text>
</comment>
<dbReference type="InterPro" id="IPR001245">
    <property type="entry name" value="Ser-Thr/Tyr_kinase_cat_dom"/>
</dbReference>
<keyword evidence="22" id="KW-1185">Reference proteome</keyword>
<dbReference type="PROSITE" id="PS51473">
    <property type="entry name" value="GNK2"/>
    <property type="match status" value="2"/>
</dbReference>
<dbReference type="FunFam" id="1.10.510.10:FF:000343">
    <property type="entry name" value="Cysteine-rich receptor-like protein kinase 28"/>
    <property type="match status" value="1"/>
</dbReference>
<dbReference type="InterPro" id="IPR000719">
    <property type="entry name" value="Prot_kinase_dom"/>
</dbReference>
<dbReference type="Pfam" id="PF01657">
    <property type="entry name" value="Stress-antifung"/>
    <property type="match status" value="2"/>
</dbReference>
<organism evidence="21 22">
    <name type="scientific">Carya illinoinensis</name>
    <name type="common">Pecan</name>
    <dbReference type="NCBI Taxonomy" id="32201"/>
    <lineage>
        <taxon>Eukaryota</taxon>
        <taxon>Viridiplantae</taxon>
        <taxon>Streptophyta</taxon>
        <taxon>Embryophyta</taxon>
        <taxon>Tracheophyta</taxon>
        <taxon>Spermatophyta</taxon>
        <taxon>Magnoliopsida</taxon>
        <taxon>eudicotyledons</taxon>
        <taxon>Gunneridae</taxon>
        <taxon>Pentapetalae</taxon>
        <taxon>rosids</taxon>
        <taxon>fabids</taxon>
        <taxon>Fagales</taxon>
        <taxon>Juglandaceae</taxon>
        <taxon>Carya</taxon>
    </lineage>
</organism>
<comment type="subcellular location">
    <subcellularLocation>
        <location evidence="1">Membrane</location>
        <topology evidence="1">Single-pass membrane protein</topology>
    </subcellularLocation>
</comment>
<evidence type="ECO:0000256" key="4">
    <source>
        <dbReference type="ARBA" id="ARBA00022679"/>
    </source>
</evidence>
<keyword evidence="2" id="KW-0723">Serine/threonine-protein kinase</keyword>
<dbReference type="GO" id="GO:0005886">
    <property type="term" value="C:plasma membrane"/>
    <property type="evidence" value="ECO:0007669"/>
    <property type="project" value="TreeGrafter"/>
</dbReference>
<feature type="transmembrane region" description="Helical" evidence="17">
    <location>
        <begin position="277"/>
        <end position="298"/>
    </location>
</feature>
<evidence type="ECO:0000256" key="14">
    <source>
        <dbReference type="ARBA" id="ARBA00023180"/>
    </source>
</evidence>
<dbReference type="PROSITE" id="PS00107">
    <property type="entry name" value="PROTEIN_KINASE_ATP"/>
    <property type="match status" value="1"/>
</dbReference>
<reference evidence="21" key="1">
    <citation type="submission" date="2020-12" db="EMBL/GenBank/DDBJ databases">
        <title>WGS assembly of Carya illinoinensis cv. Pawnee.</title>
        <authorList>
            <person name="Platts A."/>
            <person name="Shu S."/>
            <person name="Wright S."/>
            <person name="Barry K."/>
            <person name="Edger P."/>
            <person name="Pires J.C."/>
            <person name="Schmutz J."/>
        </authorList>
    </citation>
    <scope>NUCLEOTIDE SEQUENCE</scope>
    <source>
        <tissue evidence="21">Leaf</tissue>
    </source>
</reference>
<name>A0A8T1PZL1_CARIL</name>
<evidence type="ECO:0000256" key="2">
    <source>
        <dbReference type="ARBA" id="ARBA00022527"/>
    </source>
</evidence>
<evidence type="ECO:0000256" key="1">
    <source>
        <dbReference type="ARBA" id="ARBA00004167"/>
    </source>
</evidence>
<dbReference type="GO" id="GO:0004674">
    <property type="term" value="F:protein serine/threonine kinase activity"/>
    <property type="evidence" value="ECO:0007669"/>
    <property type="project" value="UniProtKB-KW"/>
</dbReference>
<dbReference type="Pfam" id="PF07714">
    <property type="entry name" value="PK_Tyr_Ser-Thr"/>
    <property type="match status" value="1"/>
</dbReference>
<evidence type="ECO:0000256" key="9">
    <source>
        <dbReference type="ARBA" id="ARBA00022777"/>
    </source>
</evidence>
<dbReference type="FunFam" id="3.30.430.20:FF:000002">
    <property type="entry name" value="Cysteine-rich receptor-like protein kinase 10"/>
    <property type="match status" value="1"/>
</dbReference>
<keyword evidence="3" id="KW-0597">Phosphoprotein</keyword>
<evidence type="ECO:0000259" key="19">
    <source>
        <dbReference type="PROSITE" id="PS50011"/>
    </source>
</evidence>
<keyword evidence="14" id="KW-0325">Glycoprotein</keyword>
<feature type="signal peptide" evidence="18">
    <location>
        <begin position="1"/>
        <end position="24"/>
    </location>
</feature>
<evidence type="ECO:0000256" key="15">
    <source>
        <dbReference type="PROSITE-ProRule" id="PRU10141"/>
    </source>
</evidence>
<feature type="binding site" evidence="15">
    <location>
        <position position="365"/>
    </location>
    <ligand>
        <name>ATP</name>
        <dbReference type="ChEBI" id="CHEBI:30616"/>
    </ligand>
</feature>
<dbReference type="PROSITE" id="PS00108">
    <property type="entry name" value="PROTEIN_KINASE_ST"/>
    <property type="match status" value="1"/>
</dbReference>
<evidence type="ECO:0000256" key="18">
    <source>
        <dbReference type="SAM" id="SignalP"/>
    </source>
</evidence>
<feature type="domain" description="Gnk2-homologous" evidence="20">
    <location>
        <begin position="28"/>
        <end position="131"/>
    </location>
</feature>
<dbReference type="GO" id="GO:0009737">
    <property type="term" value="P:response to abscisic acid"/>
    <property type="evidence" value="ECO:0007669"/>
    <property type="project" value="UniProtKB-ARBA"/>
</dbReference>
<evidence type="ECO:0000256" key="5">
    <source>
        <dbReference type="ARBA" id="ARBA00022692"/>
    </source>
</evidence>
<dbReference type="SMART" id="SM00220">
    <property type="entry name" value="S_TKc"/>
    <property type="match status" value="1"/>
</dbReference>
<evidence type="ECO:0000256" key="10">
    <source>
        <dbReference type="ARBA" id="ARBA00022840"/>
    </source>
</evidence>
<evidence type="ECO:0000313" key="22">
    <source>
        <dbReference type="Proteomes" id="UP000811609"/>
    </source>
</evidence>
<gene>
    <name evidence="21" type="ORF">CIPAW_07G066000</name>
</gene>
<keyword evidence="8 15" id="KW-0547">Nucleotide-binding</keyword>
<proteinExistence type="predicted"/>
<keyword evidence="10 15" id="KW-0067">ATP-binding</keyword>
<keyword evidence="13" id="KW-0675">Receptor</keyword>
<dbReference type="InterPro" id="IPR017441">
    <property type="entry name" value="Protein_kinase_ATP_BS"/>
</dbReference>
<keyword evidence="7" id="KW-0677">Repeat</keyword>
<keyword evidence="12 17" id="KW-0472">Membrane</keyword>
<protein>
    <recommendedName>
        <fullName evidence="23">Receptor-like protein kinase At4g00960</fullName>
    </recommendedName>
</protein>
<evidence type="ECO:0000256" key="6">
    <source>
        <dbReference type="ARBA" id="ARBA00022729"/>
    </source>
</evidence>
<dbReference type="CDD" id="cd14066">
    <property type="entry name" value="STKc_IRAK"/>
    <property type="match status" value="1"/>
</dbReference>
<dbReference type="PANTHER" id="PTHR27002">
    <property type="entry name" value="RECEPTOR-LIKE SERINE/THREONINE-PROTEIN KINASE SD1-8"/>
    <property type="match status" value="1"/>
</dbReference>
<accession>A0A8T1PZL1</accession>
<evidence type="ECO:0000256" key="3">
    <source>
        <dbReference type="ARBA" id="ARBA00022553"/>
    </source>
</evidence>
<dbReference type="PANTHER" id="PTHR27002:SF1104">
    <property type="entry name" value="CYSTEINE-RICH RECEPTOR-LIKE PROTEIN KINASE 27-RELATED"/>
    <property type="match status" value="1"/>
</dbReference>
<keyword evidence="4" id="KW-0808">Transferase</keyword>
<dbReference type="AlphaFoldDB" id="A0A8T1PZL1"/>
<evidence type="ECO:0000256" key="12">
    <source>
        <dbReference type="ARBA" id="ARBA00023136"/>
    </source>
</evidence>
<evidence type="ECO:0000313" key="21">
    <source>
        <dbReference type="EMBL" id="KAG6647254.1"/>
    </source>
</evidence>
<evidence type="ECO:0008006" key="23">
    <source>
        <dbReference type="Google" id="ProtNLM"/>
    </source>
</evidence>
<evidence type="ECO:0000259" key="20">
    <source>
        <dbReference type="PROSITE" id="PS51473"/>
    </source>
</evidence>
<evidence type="ECO:0000256" key="7">
    <source>
        <dbReference type="ARBA" id="ARBA00022737"/>
    </source>
</evidence>
<evidence type="ECO:0000256" key="17">
    <source>
        <dbReference type="SAM" id="Phobius"/>
    </source>
</evidence>
<dbReference type="PROSITE" id="PS50011">
    <property type="entry name" value="PROTEIN_KINASE_DOM"/>
    <property type="match status" value="1"/>
</dbReference>
<dbReference type="InterPro" id="IPR002902">
    <property type="entry name" value="GNK2"/>
</dbReference>